<dbReference type="InterPro" id="IPR019734">
    <property type="entry name" value="TPR_rpt"/>
</dbReference>
<reference evidence="5 6" key="1">
    <citation type="submission" date="2016-11" db="EMBL/GenBank/DDBJ databases">
        <authorList>
            <person name="Jaros S."/>
            <person name="Januszkiewicz K."/>
            <person name="Wedrychowicz H."/>
        </authorList>
    </citation>
    <scope>NUCLEOTIDE SEQUENCE [LARGE SCALE GENOMIC DNA]</scope>
    <source>
        <strain evidence="5 6">DSM 8605</strain>
    </source>
</reference>
<keyword evidence="6" id="KW-1185">Reference proteome</keyword>
<keyword evidence="4" id="KW-0472">Membrane</keyword>
<proteinExistence type="predicted"/>
<dbReference type="Proteomes" id="UP000184447">
    <property type="component" value="Unassembled WGS sequence"/>
</dbReference>
<dbReference type="PANTHER" id="PTHR44186">
    <property type="match status" value="1"/>
</dbReference>
<evidence type="ECO:0000313" key="5">
    <source>
        <dbReference type="EMBL" id="SHH26461.1"/>
    </source>
</evidence>
<dbReference type="InterPro" id="IPR011990">
    <property type="entry name" value="TPR-like_helical_dom_sf"/>
</dbReference>
<feature type="repeat" description="TPR" evidence="3">
    <location>
        <begin position="432"/>
        <end position="465"/>
    </location>
</feature>
<dbReference type="STRING" id="1121316.SAMN02745207_00570"/>
<evidence type="ECO:0000256" key="1">
    <source>
        <dbReference type="ARBA" id="ARBA00022737"/>
    </source>
</evidence>
<evidence type="ECO:0000256" key="3">
    <source>
        <dbReference type="PROSITE-ProRule" id="PRU00339"/>
    </source>
</evidence>
<accession>A0A1M5RJP0</accession>
<evidence type="ECO:0008006" key="7">
    <source>
        <dbReference type="Google" id="ProtNLM"/>
    </source>
</evidence>
<feature type="transmembrane region" description="Helical" evidence="4">
    <location>
        <begin position="16"/>
        <end position="34"/>
    </location>
</feature>
<keyword evidence="4" id="KW-0812">Transmembrane</keyword>
<dbReference type="EMBL" id="FQXM01000003">
    <property type="protein sequence ID" value="SHH26461.1"/>
    <property type="molecule type" value="Genomic_DNA"/>
</dbReference>
<dbReference type="Gene3D" id="1.25.40.10">
    <property type="entry name" value="Tetratricopeptide repeat domain"/>
    <property type="match status" value="3"/>
</dbReference>
<gene>
    <name evidence="5" type="ORF">SAMN02745207_00570</name>
</gene>
<feature type="repeat" description="TPR" evidence="3">
    <location>
        <begin position="466"/>
        <end position="499"/>
    </location>
</feature>
<keyword evidence="4" id="KW-1133">Transmembrane helix</keyword>
<dbReference type="PANTHER" id="PTHR44186:SF1">
    <property type="entry name" value="BARDET-BIEDL SYNDROME 4 PROTEIN"/>
    <property type="match status" value="1"/>
</dbReference>
<sequence>MLGVINIFNIKINKKISLIAFVSLIVLVILGINLKTNLENKANQSNKLLIKESEGKLSEGNLLLYNGEFQLAIDKYNEIDFSKIKDERLIESLKYIYLSQAYYLNNDLEAASENLEKAKVTNNKDDMVLSLIVANEFLRGNKEEALKLGQGYLIETPNNKKLIKTMVGVYIWSNQKEKAVEMIERYAENKNSAYDLAEKANMYLLVNDMDNGFKLLKKAWSLDKDEFKIYDVLSHSAIYNKDEMINYINELQKNNEKELCYKMWLAKLYSDFEETANGSINLLKQLKEENIDNIETKLIETVALNNLGKVEEANTLINEVLEETKGDYRVYHSAAWISLANNDIENAKSYAYSSIKKNPAYLDNYSFLMPAILNEENELQKAEKYIYMGRLSELYNIYIIDNLANIYMGREDGLEKSEELFNELKIIKSSEPEIIYNLAIIYANSGNVDKSIETLNECIKLDSQTGKYYRTLGSLLLVSGKQDEGIEKLREAYALDENDILTLNNAGSYYISFTDDIHKGFYNLQKAFQGINEHTDDYYKEIIEENYNKAKSIIESIENGKANEKVSIPEFTLLF</sequence>
<dbReference type="AlphaFoldDB" id="A0A1M5RJP0"/>
<evidence type="ECO:0000256" key="2">
    <source>
        <dbReference type="ARBA" id="ARBA00022803"/>
    </source>
</evidence>
<evidence type="ECO:0000256" key="4">
    <source>
        <dbReference type="SAM" id="Phobius"/>
    </source>
</evidence>
<name>A0A1M5RJP0_9CLOT</name>
<protein>
    <recommendedName>
        <fullName evidence="7">Tetratricopeptide repeat-containing protein</fullName>
    </recommendedName>
</protein>
<organism evidence="5 6">
    <name type="scientific">Clostridium grantii DSM 8605</name>
    <dbReference type="NCBI Taxonomy" id="1121316"/>
    <lineage>
        <taxon>Bacteria</taxon>
        <taxon>Bacillati</taxon>
        <taxon>Bacillota</taxon>
        <taxon>Clostridia</taxon>
        <taxon>Eubacteriales</taxon>
        <taxon>Clostridiaceae</taxon>
        <taxon>Clostridium</taxon>
    </lineage>
</organism>
<keyword evidence="2 3" id="KW-0802">TPR repeat</keyword>
<dbReference type="SMART" id="SM00028">
    <property type="entry name" value="TPR"/>
    <property type="match status" value="5"/>
</dbReference>
<dbReference type="SUPFAM" id="SSF48452">
    <property type="entry name" value="TPR-like"/>
    <property type="match status" value="3"/>
</dbReference>
<keyword evidence="1" id="KW-0677">Repeat</keyword>
<dbReference type="PROSITE" id="PS50005">
    <property type="entry name" value="TPR"/>
    <property type="match status" value="2"/>
</dbReference>
<evidence type="ECO:0000313" key="6">
    <source>
        <dbReference type="Proteomes" id="UP000184447"/>
    </source>
</evidence>